<reference evidence="2 3" key="1">
    <citation type="submission" date="2017-07" db="EMBL/GenBank/DDBJ databases">
        <title>The new phylogeny of genus Mycobacterium.</title>
        <authorList>
            <person name="Tortoli E."/>
            <person name="Trovato A."/>
            <person name="Cirillo D.M."/>
        </authorList>
    </citation>
    <scope>NUCLEOTIDE SEQUENCE [LARGE SCALE GENOMIC DNA]</scope>
    <source>
        <strain evidence="2 3">ATCC 33027</strain>
    </source>
</reference>
<evidence type="ECO:0000313" key="3">
    <source>
        <dbReference type="Proteomes" id="UP000216063"/>
    </source>
</evidence>
<sequence length="315" mass="33195">MCTNERTGGWPVALASLNDPGRTWRERLDCHDVHRAGRSSVDAAMGDGSRPRIPLHGNEIGDIHAKDIGPRRQLLRLSAASGATTTRSSSRSRSCDVAAAAMKLLVLGATGRTGAQLIAQALARDDTVAALTRHPSAGAATNPRLQWIAGDATDQVALTAALDGVDAVLCALGPKATRSILSTDLMRATIDALIPAMSAQGVNRVVLLSALGVGRSADHAPRSFRLAFRTVGRAIGTDKARAEDFLVASDLDWTIVYPPSLTDGPRTGIYRHGEALTLHGMPRISRADVADFMLAEVHDPLHHRGIAIIGPGKGT</sequence>
<dbReference type="PANTHER" id="PTHR15020:SF50">
    <property type="entry name" value="UPF0659 PROTEIN YMR090W"/>
    <property type="match status" value="1"/>
</dbReference>
<name>A0A255DJH4_9MYCO</name>
<dbReference type="EMBL" id="NOZR01000008">
    <property type="protein sequence ID" value="OYN79597.1"/>
    <property type="molecule type" value="Genomic_DNA"/>
</dbReference>
<organism evidence="2 3">
    <name type="scientific">Mycolicibacterium sphagni</name>
    <dbReference type="NCBI Taxonomy" id="1786"/>
    <lineage>
        <taxon>Bacteria</taxon>
        <taxon>Bacillati</taxon>
        <taxon>Actinomycetota</taxon>
        <taxon>Actinomycetes</taxon>
        <taxon>Mycobacteriales</taxon>
        <taxon>Mycobacteriaceae</taxon>
        <taxon>Mycolicibacterium</taxon>
    </lineage>
</organism>
<dbReference type="Proteomes" id="UP000216063">
    <property type="component" value="Unassembled WGS sequence"/>
</dbReference>
<keyword evidence="3" id="KW-1185">Reference proteome</keyword>
<evidence type="ECO:0000313" key="2">
    <source>
        <dbReference type="EMBL" id="OYN79597.1"/>
    </source>
</evidence>
<dbReference type="AlphaFoldDB" id="A0A255DJH4"/>
<dbReference type="Pfam" id="PF13460">
    <property type="entry name" value="NAD_binding_10"/>
    <property type="match status" value="1"/>
</dbReference>
<dbReference type="InterPro" id="IPR016040">
    <property type="entry name" value="NAD(P)-bd_dom"/>
</dbReference>
<proteinExistence type="predicted"/>
<dbReference type="InterPro" id="IPR036291">
    <property type="entry name" value="NAD(P)-bd_dom_sf"/>
</dbReference>
<dbReference type="SUPFAM" id="SSF51735">
    <property type="entry name" value="NAD(P)-binding Rossmann-fold domains"/>
    <property type="match status" value="1"/>
</dbReference>
<evidence type="ECO:0000259" key="1">
    <source>
        <dbReference type="Pfam" id="PF13460"/>
    </source>
</evidence>
<comment type="caution">
    <text evidence="2">The sequence shown here is derived from an EMBL/GenBank/DDBJ whole genome shotgun (WGS) entry which is preliminary data.</text>
</comment>
<gene>
    <name evidence="2" type="ORF">CG716_11945</name>
</gene>
<dbReference type="PANTHER" id="PTHR15020">
    <property type="entry name" value="FLAVIN REDUCTASE-RELATED"/>
    <property type="match status" value="1"/>
</dbReference>
<dbReference type="OrthoDB" id="4248066at2"/>
<dbReference type="Gene3D" id="3.40.50.720">
    <property type="entry name" value="NAD(P)-binding Rossmann-like Domain"/>
    <property type="match status" value="1"/>
</dbReference>
<feature type="domain" description="NAD(P)-binding" evidence="1">
    <location>
        <begin position="108"/>
        <end position="300"/>
    </location>
</feature>
<accession>A0A255DJH4</accession>
<protein>
    <recommendedName>
        <fullName evidence="1">NAD(P)-binding domain-containing protein</fullName>
    </recommendedName>
</protein>